<feature type="chain" id="PRO_5014417951" description="Secreted protein" evidence="1">
    <location>
        <begin position="35"/>
        <end position="101"/>
    </location>
</feature>
<gene>
    <name evidence="2" type="ORF">NA56DRAFT_156072</name>
</gene>
<dbReference type="EMBL" id="KZ613483">
    <property type="protein sequence ID" value="PMD20773.1"/>
    <property type="molecule type" value="Genomic_DNA"/>
</dbReference>
<evidence type="ECO:0008006" key="4">
    <source>
        <dbReference type="Google" id="ProtNLM"/>
    </source>
</evidence>
<sequence>MLHARTSSRSQSAGALVLFLVFVVFLVFPPSQNSQSTRASCLVLPRAHHCSLPQCHRPSRAQPWHRRSYLPRRAPARVLVSCCANFTAAIQSQGCPRLLAG</sequence>
<keyword evidence="1" id="KW-0732">Signal</keyword>
<reference evidence="2 3" key="1">
    <citation type="submission" date="2016-05" db="EMBL/GenBank/DDBJ databases">
        <title>A degradative enzymes factory behind the ericoid mycorrhizal symbiosis.</title>
        <authorList>
            <consortium name="DOE Joint Genome Institute"/>
            <person name="Martino E."/>
            <person name="Morin E."/>
            <person name="Grelet G."/>
            <person name="Kuo A."/>
            <person name="Kohler A."/>
            <person name="Daghino S."/>
            <person name="Barry K."/>
            <person name="Choi C."/>
            <person name="Cichocki N."/>
            <person name="Clum A."/>
            <person name="Copeland A."/>
            <person name="Hainaut M."/>
            <person name="Haridas S."/>
            <person name="Labutti K."/>
            <person name="Lindquist E."/>
            <person name="Lipzen A."/>
            <person name="Khouja H.-R."/>
            <person name="Murat C."/>
            <person name="Ohm R."/>
            <person name="Olson A."/>
            <person name="Spatafora J."/>
            <person name="Veneault-Fourrey C."/>
            <person name="Henrissat B."/>
            <person name="Grigoriev I."/>
            <person name="Martin F."/>
            <person name="Perotto S."/>
        </authorList>
    </citation>
    <scope>NUCLEOTIDE SEQUENCE [LARGE SCALE GENOMIC DNA]</scope>
    <source>
        <strain evidence="2 3">UAMH 7357</strain>
    </source>
</reference>
<keyword evidence="3" id="KW-1185">Reference proteome</keyword>
<name>A0A2J6Q3G1_9HELO</name>
<evidence type="ECO:0000313" key="2">
    <source>
        <dbReference type="EMBL" id="PMD20773.1"/>
    </source>
</evidence>
<dbReference type="AlphaFoldDB" id="A0A2J6Q3G1"/>
<feature type="signal peptide" evidence="1">
    <location>
        <begin position="1"/>
        <end position="34"/>
    </location>
</feature>
<evidence type="ECO:0000256" key="1">
    <source>
        <dbReference type="SAM" id="SignalP"/>
    </source>
</evidence>
<proteinExistence type="predicted"/>
<dbReference type="Proteomes" id="UP000235672">
    <property type="component" value="Unassembled WGS sequence"/>
</dbReference>
<protein>
    <recommendedName>
        <fullName evidence="4">Secreted protein</fullName>
    </recommendedName>
</protein>
<evidence type="ECO:0000313" key="3">
    <source>
        <dbReference type="Proteomes" id="UP000235672"/>
    </source>
</evidence>
<accession>A0A2J6Q3G1</accession>
<organism evidence="2 3">
    <name type="scientific">Hyaloscypha hepaticicola</name>
    <dbReference type="NCBI Taxonomy" id="2082293"/>
    <lineage>
        <taxon>Eukaryota</taxon>
        <taxon>Fungi</taxon>
        <taxon>Dikarya</taxon>
        <taxon>Ascomycota</taxon>
        <taxon>Pezizomycotina</taxon>
        <taxon>Leotiomycetes</taxon>
        <taxon>Helotiales</taxon>
        <taxon>Hyaloscyphaceae</taxon>
        <taxon>Hyaloscypha</taxon>
    </lineage>
</organism>